<proteinExistence type="predicted"/>
<dbReference type="Proteomes" id="UP000694865">
    <property type="component" value="Unplaced"/>
</dbReference>
<feature type="transmembrane region" description="Helical" evidence="5">
    <location>
        <begin position="411"/>
        <end position="432"/>
    </location>
</feature>
<evidence type="ECO:0000256" key="1">
    <source>
        <dbReference type="ARBA" id="ARBA00004141"/>
    </source>
</evidence>
<evidence type="ECO:0000256" key="3">
    <source>
        <dbReference type="ARBA" id="ARBA00022989"/>
    </source>
</evidence>
<evidence type="ECO:0000256" key="4">
    <source>
        <dbReference type="ARBA" id="ARBA00023136"/>
    </source>
</evidence>
<feature type="domain" description="Major facilitator superfamily (MFS) profile" evidence="6">
    <location>
        <begin position="101"/>
        <end position="555"/>
    </location>
</feature>
<name>A0ABM0MSH2_SACKO</name>
<accession>A0ABM0MSH2</accession>
<dbReference type="SUPFAM" id="SSF103473">
    <property type="entry name" value="MFS general substrate transporter"/>
    <property type="match status" value="1"/>
</dbReference>
<feature type="transmembrane region" description="Helical" evidence="5">
    <location>
        <begin position="531"/>
        <end position="549"/>
    </location>
</feature>
<evidence type="ECO:0000256" key="5">
    <source>
        <dbReference type="SAM" id="Phobius"/>
    </source>
</evidence>
<feature type="transmembrane region" description="Helical" evidence="5">
    <location>
        <begin position="204"/>
        <end position="222"/>
    </location>
</feature>
<organism evidence="7 8">
    <name type="scientific">Saccoglossus kowalevskii</name>
    <name type="common">Acorn worm</name>
    <dbReference type="NCBI Taxonomy" id="10224"/>
    <lineage>
        <taxon>Eukaryota</taxon>
        <taxon>Metazoa</taxon>
        <taxon>Hemichordata</taxon>
        <taxon>Enteropneusta</taxon>
        <taxon>Harrimaniidae</taxon>
        <taxon>Saccoglossus</taxon>
    </lineage>
</organism>
<dbReference type="PANTHER" id="PTHR24064">
    <property type="entry name" value="SOLUTE CARRIER FAMILY 22 MEMBER"/>
    <property type="match status" value="1"/>
</dbReference>
<keyword evidence="4 5" id="KW-0472">Membrane</keyword>
<evidence type="ECO:0000259" key="6">
    <source>
        <dbReference type="PROSITE" id="PS50850"/>
    </source>
</evidence>
<dbReference type="PROSITE" id="PS50850">
    <property type="entry name" value="MFS"/>
    <property type="match status" value="1"/>
</dbReference>
<evidence type="ECO:0000256" key="2">
    <source>
        <dbReference type="ARBA" id="ARBA00022692"/>
    </source>
</evidence>
<gene>
    <name evidence="8" type="primary">LOC100371643</name>
</gene>
<dbReference type="GeneID" id="100371643"/>
<evidence type="ECO:0000313" key="8">
    <source>
        <dbReference type="RefSeq" id="XP_006822963.1"/>
    </source>
</evidence>
<reference evidence="8" key="1">
    <citation type="submission" date="2025-08" db="UniProtKB">
        <authorList>
            <consortium name="RefSeq"/>
        </authorList>
    </citation>
    <scope>IDENTIFICATION</scope>
    <source>
        <tissue evidence="8">Testes</tissue>
    </source>
</reference>
<dbReference type="InterPro" id="IPR020846">
    <property type="entry name" value="MFS_dom"/>
</dbReference>
<feature type="transmembrane region" description="Helical" evidence="5">
    <location>
        <begin position="288"/>
        <end position="308"/>
    </location>
</feature>
<sequence>MVQYDDLLTDIVGEFGTFQKICFILLGIACIPWGSIQLSPVFLFATTDSWCKVPHAGEIGQQFCLANMTSNCEELVKNLTIPKEQIDIGCGITWRFEQCYRYDYANASSVMHDGNSKSYWNITGKVKCDHGWDYDRSEYKSTVSQEFDLVCDRFYMNALASTIFMFGFTIGSVMVGWIFDRYGKETTVFFLFNGFFPSIGRRKGFMVTWSATIVFGIIEAFAPNYIVFVIVRFFMAATGFGLYLAGCILGCEYVGPSWRNVTGMIYPMFFSVGIMVLAPQAYLIRQWWSLQLAIIVPCVLLLCYWWIIPESPRWLISKGRIDEAESIIRRCCRINKVAFSEEKFSEAMRNIVKSRNECLEAGDKANHSLLSLFRYPNMRKKTLILFFNWVTICIVYYGISFDTSSLGGNPYVNMLISGAVEIPAGVCGLFLIDHPKFGRWGTMILVMISGGVACIILTFVPPCGDYVWIGITLAMTGKLFITAGFSIIYLYSAELFPTPLRSTGVGMCSSIARVGAMIAPQLIFMSTIWEPLFSVVSGITSIVAGLLIIPLPETRGRKLPETLMEAEEFEKKHKPNCSYQGYGEIRKVEVNDIYEMNGI</sequence>
<feature type="transmembrane region" description="Helical" evidence="5">
    <location>
        <begin position="154"/>
        <end position="179"/>
    </location>
</feature>
<evidence type="ECO:0000313" key="7">
    <source>
        <dbReference type="Proteomes" id="UP000694865"/>
    </source>
</evidence>
<feature type="transmembrane region" description="Helical" evidence="5">
    <location>
        <begin position="444"/>
        <end position="460"/>
    </location>
</feature>
<dbReference type="Pfam" id="PF00083">
    <property type="entry name" value="Sugar_tr"/>
    <property type="match status" value="1"/>
</dbReference>
<dbReference type="CDD" id="cd17317">
    <property type="entry name" value="MFS_SLC22"/>
    <property type="match status" value="1"/>
</dbReference>
<protein>
    <submittedName>
        <fullName evidence="8">Organic cation transporter protein-like</fullName>
    </submittedName>
</protein>
<dbReference type="Gene3D" id="1.20.1250.20">
    <property type="entry name" value="MFS general substrate transporter like domains"/>
    <property type="match status" value="1"/>
</dbReference>
<feature type="transmembrane region" description="Helical" evidence="5">
    <location>
        <begin position="503"/>
        <end position="525"/>
    </location>
</feature>
<keyword evidence="3 5" id="KW-1133">Transmembrane helix</keyword>
<feature type="transmembrane region" description="Helical" evidence="5">
    <location>
        <begin position="263"/>
        <end position="282"/>
    </location>
</feature>
<dbReference type="InterPro" id="IPR005828">
    <property type="entry name" value="MFS_sugar_transport-like"/>
</dbReference>
<feature type="transmembrane region" description="Helical" evidence="5">
    <location>
        <begin position="228"/>
        <end position="251"/>
    </location>
</feature>
<feature type="transmembrane region" description="Helical" evidence="5">
    <location>
        <begin position="382"/>
        <end position="399"/>
    </location>
</feature>
<dbReference type="InterPro" id="IPR036259">
    <property type="entry name" value="MFS_trans_sf"/>
</dbReference>
<feature type="transmembrane region" description="Helical" evidence="5">
    <location>
        <begin position="466"/>
        <end position="491"/>
    </location>
</feature>
<keyword evidence="7" id="KW-1185">Reference proteome</keyword>
<comment type="subcellular location">
    <subcellularLocation>
        <location evidence="1">Membrane</location>
        <topology evidence="1">Multi-pass membrane protein</topology>
    </subcellularLocation>
</comment>
<dbReference type="RefSeq" id="XP_006822963.1">
    <property type="nucleotide sequence ID" value="XM_006822900.1"/>
</dbReference>
<keyword evidence="2 5" id="KW-0812">Transmembrane</keyword>